<dbReference type="Gene3D" id="3.30.300.30">
    <property type="match status" value="1"/>
</dbReference>
<evidence type="ECO:0000259" key="8">
    <source>
        <dbReference type="Pfam" id="PF00501"/>
    </source>
</evidence>
<evidence type="ECO:0000256" key="4">
    <source>
        <dbReference type="ARBA" id="ARBA00023098"/>
    </source>
</evidence>
<evidence type="ECO:0000256" key="1">
    <source>
        <dbReference type="ARBA" id="ARBA00006432"/>
    </source>
</evidence>
<sequence length="550" mass="60461">MRETSPSIYDMGLDKNPANHVPLTPLSHIERTAFVFPDQPSVVHGGRSWVWRETLQRCRRLASALRKLGVGKNDTVSVVLNNTPEMYECHFGVPGAGAVLNTINTRLDAQTVAFILEHAEARVLITDREYAPVVSEALKLLHRPSLIVIDVDDPEYTGPGERLGRMDYEALLATGDPSEPFTLPGDEWDAISLSYTSGTTGNPKGVVYHHRGAFLGALGHNVSWGMPTHSVYLWTLPMFHCNGWVFPWVMAANAGLNVCLRQIAADAIWERIRTHRVTHYCGAPIVHKLIAEAPASLREGVTHTVKALCGGAPPPQTVLEAMEKIGFDLIQGYGLTETYGASMMSPKKPGYDDLPMVDKVMLAGRQGVPSHVLEDAAVLDPLTLEPCPLDGESMGEVMMRGNFVMKGYLKNPQATRDAFEGGWFHSGDLAVAMPDGYVKIRDRSKDIIISGGENISSIEVENAIYAHPAVNIVAVVAAPDEKWGETPAAFIELRPGMEATEEDIIRHCRDHLAGFKIPRRIIFDEIPRTSTGKIQKYMLRDRVGSLASFE</sequence>
<dbReference type="PROSITE" id="PS00455">
    <property type="entry name" value="AMP_BINDING"/>
    <property type="match status" value="1"/>
</dbReference>
<dbReference type="FunFam" id="3.30.300.30:FF:000008">
    <property type="entry name" value="2,3-dihydroxybenzoate-AMP ligase"/>
    <property type="match status" value="1"/>
</dbReference>
<keyword evidence="11" id="KW-1185">Reference proteome</keyword>
<keyword evidence="2" id="KW-0436">Ligase</keyword>
<dbReference type="EMBL" id="JACZHT010000001">
    <property type="protein sequence ID" value="MBE1236250.1"/>
    <property type="molecule type" value="Genomic_DNA"/>
</dbReference>
<dbReference type="EC" id="6.2.1.44" evidence="6"/>
<feature type="domain" description="AMP-dependent synthetase/ligase" evidence="8">
    <location>
        <begin position="30"/>
        <end position="409"/>
    </location>
</feature>
<reference evidence="10" key="1">
    <citation type="submission" date="2020-10" db="EMBL/GenBank/DDBJ databases">
        <title>Genome sequence of the unusual species of purple photosynthetic bacteria, Phaeovibrio sulfidiphilus DSM 23193, type strain.</title>
        <authorList>
            <person name="Kyndt J.A."/>
            <person name="Meyer T.E."/>
        </authorList>
    </citation>
    <scope>NUCLEOTIDE SEQUENCE</scope>
    <source>
        <strain evidence="10">DSM 23193</strain>
    </source>
</reference>
<dbReference type="SUPFAM" id="SSF56801">
    <property type="entry name" value="Acetyl-CoA synthetase-like"/>
    <property type="match status" value="1"/>
</dbReference>
<evidence type="ECO:0000313" key="11">
    <source>
        <dbReference type="Proteomes" id="UP000631034"/>
    </source>
</evidence>
<dbReference type="NCBIfam" id="NF006020">
    <property type="entry name" value="PRK08162.1"/>
    <property type="match status" value="1"/>
</dbReference>
<dbReference type="Pfam" id="PF13193">
    <property type="entry name" value="AMP-binding_C"/>
    <property type="match status" value="1"/>
</dbReference>
<dbReference type="InterPro" id="IPR045851">
    <property type="entry name" value="AMP-bd_C_sf"/>
</dbReference>
<keyword evidence="4" id="KW-0443">Lipid metabolism</keyword>
<dbReference type="Gene3D" id="3.40.50.12780">
    <property type="entry name" value="N-terminal domain of ligase-like"/>
    <property type="match status" value="1"/>
</dbReference>
<dbReference type="GO" id="GO:0006631">
    <property type="term" value="P:fatty acid metabolic process"/>
    <property type="evidence" value="ECO:0007669"/>
    <property type="project" value="UniProtKB-KW"/>
</dbReference>
<dbReference type="PANTHER" id="PTHR43859:SF4">
    <property type="entry name" value="BUTANOATE--COA LIGASE AAE1-RELATED"/>
    <property type="match status" value="1"/>
</dbReference>
<evidence type="ECO:0000313" key="10">
    <source>
        <dbReference type="EMBL" id="MBE1236250.1"/>
    </source>
</evidence>
<gene>
    <name evidence="10" type="ORF">IHV25_01085</name>
</gene>
<name>A0A8J6YKI4_9PROT</name>
<accession>A0A8J6YKI4</accession>
<evidence type="ECO:0000256" key="6">
    <source>
        <dbReference type="ARBA" id="ARBA00066616"/>
    </source>
</evidence>
<dbReference type="InterPro" id="IPR020845">
    <property type="entry name" value="AMP-binding_CS"/>
</dbReference>
<dbReference type="Pfam" id="PF00501">
    <property type="entry name" value="AMP-binding"/>
    <property type="match status" value="1"/>
</dbReference>
<comment type="catalytic activity">
    <reaction evidence="5">
        <text>3-(methylsulfanyl)propanoate + ATP + CoA = 3-(methylsulfanyl)propanoyl-CoA + AMP + diphosphate</text>
        <dbReference type="Rhea" id="RHEA:43052"/>
        <dbReference type="ChEBI" id="CHEBI:30616"/>
        <dbReference type="ChEBI" id="CHEBI:33019"/>
        <dbReference type="ChEBI" id="CHEBI:49016"/>
        <dbReference type="ChEBI" id="CHEBI:57287"/>
        <dbReference type="ChEBI" id="CHEBI:82815"/>
        <dbReference type="ChEBI" id="CHEBI:456215"/>
        <dbReference type="EC" id="6.2.1.44"/>
    </reaction>
    <physiologicalReaction direction="left-to-right" evidence="5">
        <dbReference type="Rhea" id="RHEA:43053"/>
    </physiologicalReaction>
</comment>
<dbReference type="RefSeq" id="WP_192533119.1">
    <property type="nucleotide sequence ID" value="NZ_JACZHT010000001.1"/>
</dbReference>
<protein>
    <recommendedName>
        <fullName evidence="7">3-methylmercaptopropionyl-CoA ligase</fullName>
        <ecNumber evidence="6">6.2.1.44</ecNumber>
    </recommendedName>
</protein>
<dbReference type="InterPro" id="IPR025110">
    <property type="entry name" value="AMP-bd_C"/>
</dbReference>
<evidence type="ECO:0000256" key="7">
    <source>
        <dbReference type="ARBA" id="ARBA00067668"/>
    </source>
</evidence>
<dbReference type="Proteomes" id="UP000631034">
    <property type="component" value="Unassembled WGS sequence"/>
</dbReference>
<evidence type="ECO:0000259" key="9">
    <source>
        <dbReference type="Pfam" id="PF13193"/>
    </source>
</evidence>
<comment type="similarity">
    <text evidence="1">Belongs to the ATP-dependent AMP-binding enzyme family.</text>
</comment>
<evidence type="ECO:0000256" key="5">
    <source>
        <dbReference type="ARBA" id="ARBA00051915"/>
    </source>
</evidence>
<dbReference type="InterPro" id="IPR000873">
    <property type="entry name" value="AMP-dep_synth/lig_dom"/>
</dbReference>
<organism evidence="10 11">
    <name type="scientific">Phaeovibrio sulfidiphilus</name>
    <dbReference type="NCBI Taxonomy" id="1220600"/>
    <lineage>
        <taxon>Bacteria</taxon>
        <taxon>Pseudomonadati</taxon>
        <taxon>Pseudomonadota</taxon>
        <taxon>Alphaproteobacteria</taxon>
        <taxon>Rhodospirillales</taxon>
        <taxon>Rhodospirillaceae</taxon>
        <taxon>Phaeovibrio</taxon>
    </lineage>
</organism>
<proteinExistence type="inferred from homology"/>
<dbReference type="GO" id="GO:0016874">
    <property type="term" value="F:ligase activity"/>
    <property type="evidence" value="ECO:0007669"/>
    <property type="project" value="UniProtKB-KW"/>
</dbReference>
<keyword evidence="3" id="KW-0276">Fatty acid metabolism</keyword>
<dbReference type="AlphaFoldDB" id="A0A8J6YKI4"/>
<comment type="caution">
    <text evidence="10">The sequence shown here is derived from an EMBL/GenBank/DDBJ whole genome shotgun (WGS) entry which is preliminary data.</text>
</comment>
<dbReference type="CDD" id="cd12118">
    <property type="entry name" value="ttLC_FACS_AEE21_like"/>
    <property type="match status" value="1"/>
</dbReference>
<dbReference type="PANTHER" id="PTHR43859">
    <property type="entry name" value="ACYL-ACTIVATING ENZYME"/>
    <property type="match status" value="1"/>
</dbReference>
<feature type="domain" description="AMP-binding enzyme C-terminal" evidence="9">
    <location>
        <begin position="459"/>
        <end position="533"/>
    </location>
</feature>
<dbReference type="InterPro" id="IPR042099">
    <property type="entry name" value="ANL_N_sf"/>
</dbReference>
<evidence type="ECO:0000256" key="3">
    <source>
        <dbReference type="ARBA" id="ARBA00022832"/>
    </source>
</evidence>
<evidence type="ECO:0000256" key="2">
    <source>
        <dbReference type="ARBA" id="ARBA00022598"/>
    </source>
</evidence>